<gene>
    <name evidence="1" type="ORF">A3SI_07859</name>
</gene>
<comment type="caution">
    <text evidence="1">The sequence shown here is derived from an EMBL/GenBank/DDBJ whole genome shotgun (WGS) entry which is preliminary data.</text>
</comment>
<proteinExistence type="predicted"/>
<dbReference type="STRING" id="1189621.A3SI_07859"/>
<dbReference type="EMBL" id="AJYA01000016">
    <property type="protein sequence ID" value="EIM77186.1"/>
    <property type="molecule type" value="Genomic_DNA"/>
</dbReference>
<sequence length="167" mass="19596">MIAKLFPLDKNYILRQAQSAMLEQGIGLMKEEIIRSYVAYFNPLQLPESTYTTIITREEVPEASLSLLYAQLSGIYRLRFGSNQLELLFDGRSHFEKFQDDWTAALRLWMRQLGQDPAFIKSCLRLSFLYEHEQQAIWAENQAKRLINTFFEVKIIKRKGELKLLKA</sequence>
<keyword evidence="2" id="KW-1185">Reference proteome</keyword>
<name>I5C5T4_9BACT</name>
<dbReference type="AlphaFoldDB" id="I5C5T4"/>
<accession>I5C5T4</accession>
<dbReference type="OrthoDB" id="979653at2"/>
<evidence type="ECO:0000313" key="1">
    <source>
        <dbReference type="EMBL" id="EIM77186.1"/>
    </source>
</evidence>
<organism evidence="1 2">
    <name type="scientific">Nitritalea halalkaliphila LW7</name>
    <dbReference type="NCBI Taxonomy" id="1189621"/>
    <lineage>
        <taxon>Bacteria</taxon>
        <taxon>Pseudomonadati</taxon>
        <taxon>Bacteroidota</taxon>
        <taxon>Cytophagia</taxon>
        <taxon>Cytophagales</taxon>
        <taxon>Cyclobacteriaceae</taxon>
        <taxon>Nitritalea</taxon>
    </lineage>
</organism>
<protein>
    <submittedName>
        <fullName evidence="1">Uncharacterized protein</fullName>
    </submittedName>
</protein>
<dbReference type="PATRIC" id="fig|1189621.3.peg.1640"/>
<dbReference type="Proteomes" id="UP000005551">
    <property type="component" value="Unassembled WGS sequence"/>
</dbReference>
<evidence type="ECO:0000313" key="2">
    <source>
        <dbReference type="Proteomes" id="UP000005551"/>
    </source>
</evidence>
<reference evidence="1 2" key="1">
    <citation type="submission" date="2012-05" db="EMBL/GenBank/DDBJ databases">
        <title>Genome sequence of Nitritalea halalkaliphila LW7.</title>
        <authorList>
            <person name="Jangir P.K."/>
            <person name="Singh A."/>
            <person name="Shivaji S."/>
            <person name="Sharma R."/>
        </authorList>
    </citation>
    <scope>NUCLEOTIDE SEQUENCE [LARGE SCALE GENOMIC DNA]</scope>
    <source>
        <strain evidence="1 2">LW7</strain>
    </source>
</reference>